<evidence type="ECO:0000256" key="4">
    <source>
        <dbReference type="ARBA" id="ARBA00022553"/>
    </source>
</evidence>
<feature type="transmembrane region" description="Helical" evidence="11">
    <location>
        <begin position="59"/>
        <end position="86"/>
    </location>
</feature>
<dbReference type="AlphaFoldDB" id="A0A2A7U659"/>
<keyword evidence="6 11" id="KW-0812">Transmembrane</keyword>
<dbReference type="OrthoDB" id="9809766at2"/>
<keyword evidence="7 14" id="KW-0418">Kinase</keyword>
<feature type="domain" description="HAMP" evidence="13">
    <location>
        <begin position="83"/>
        <end position="135"/>
    </location>
</feature>
<dbReference type="CDD" id="cd00082">
    <property type="entry name" value="HisKA"/>
    <property type="match status" value="1"/>
</dbReference>
<keyword evidence="5" id="KW-0808">Transferase</keyword>
<evidence type="ECO:0000256" key="10">
    <source>
        <dbReference type="ARBA" id="ARBA00023136"/>
    </source>
</evidence>
<dbReference type="SMART" id="SM00387">
    <property type="entry name" value="HATPase_c"/>
    <property type="match status" value="1"/>
</dbReference>
<organism evidence="14 15">
    <name type="scientific">Edwardsiella tarda</name>
    <dbReference type="NCBI Taxonomy" id="636"/>
    <lineage>
        <taxon>Bacteria</taxon>
        <taxon>Pseudomonadati</taxon>
        <taxon>Pseudomonadota</taxon>
        <taxon>Gammaproteobacteria</taxon>
        <taxon>Enterobacterales</taxon>
        <taxon>Hafniaceae</taxon>
        <taxon>Edwardsiella</taxon>
    </lineage>
</organism>
<dbReference type="SUPFAM" id="SSF47384">
    <property type="entry name" value="Homodimeric domain of signal transducing histidine kinase"/>
    <property type="match status" value="1"/>
</dbReference>
<comment type="caution">
    <text evidence="14">The sequence shown here is derived from an EMBL/GenBank/DDBJ whole genome shotgun (WGS) entry which is preliminary data.</text>
</comment>
<dbReference type="STRING" id="636.AAW15_14070"/>
<dbReference type="NCBIfam" id="NF008025">
    <property type="entry name" value="PRK10755.1"/>
    <property type="match status" value="1"/>
</dbReference>
<keyword evidence="9" id="KW-0902">Two-component regulatory system</keyword>
<evidence type="ECO:0000259" key="12">
    <source>
        <dbReference type="PROSITE" id="PS50109"/>
    </source>
</evidence>
<sequence>MISMRRNLLIMLALILLITQLVSALWLWHESREQISFLVNETLSAKARNAHVDKEIREAIAALLIPSLVMMSITLLVSALAVSWIVRPLNQLQARLEKRSPSNLTPIDIDSKMVEITSVTRTLNHLFARLQHTLRQERLFTADAAHELRTPLAGIRLHLELMEQNGVAQAAMLVQRIDQLMATVEQLLMLSRTGQDFAGGHYPRLDLIADVIRPQQHALREMLAQRRQRLVLEIPPQLPMHGDAMLLSLMLRNLVENAHRYSPEQSDIVLRVASDPSGRDCTLQVIDGGPGIDESRANELTEPFHRLDRRFGGSGLGLHIVVRVLQLHKGQLSLRNNRPGPGLNARCQLPRTLQDY</sequence>
<keyword evidence="8 11" id="KW-1133">Transmembrane helix</keyword>
<dbReference type="PRINTS" id="PR00344">
    <property type="entry name" value="BCTRLSENSOR"/>
</dbReference>
<dbReference type="InterPro" id="IPR004358">
    <property type="entry name" value="Sig_transdc_His_kin-like_C"/>
</dbReference>
<proteinExistence type="predicted"/>
<dbReference type="InterPro" id="IPR036097">
    <property type="entry name" value="HisK_dim/P_sf"/>
</dbReference>
<dbReference type="RefSeq" id="WP_005281313.1">
    <property type="nucleotide sequence ID" value="NZ_AP028090.1"/>
</dbReference>
<accession>A0A2A7U659</accession>
<evidence type="ECO:0000313" key="14">
    <source>
        <dbReference type="EMBL" id="PEH73820.1"/>
    </source>
</evidence>
<evidence type="ECO:0000259" key="13">
    <source>
        <dbReference type="PROSITE" id="PS50885"/>
    </source>
</evidence>
<evidence type="ECO:0000256" key="6">
    <source>
        <dbReference type="ARBA" id="ARBA00022692"/>
    </source>
</evidence>
<dbReference type="PANTHER" id="PTHR45436">
    <property type="entry name" value="SENSOR HISTIDINE KINASE YKOH"/>
    <property type="match status" value="1"/>
</dbReference>
<dbReference type="Gene3D" id="3.30.565.10">
    <property type="entry name" value="Histidine kinase-like ATPase, C-terminal domain"/>
    <property type="match status" value="1"/>
</dbReference>
<dbReference type="PANTHER" id="PTHR45436:SF7">
    <property type="entry name" value="SENSOR PROTEIN BASS"/>
    <property type="match status" value="1"/>
</dbReference>
<dbReference type="SUPFAM" id="SSF55874">
    <property type="entry name" value="ATPase domain of HSP90 chaperone/DNA topoisomerase II/histidine kinase"/>
    <property type="match status" value="1"/>
</dbReference>
<feature type="domain" description="Histidine kinase" evidence="12">
    <location>
        <begin position="143"/>
        <end position="353"/>
    </location>
</feature>
<dbReference type="InterPro" id="IPR003660">
    <property type="entry name" value="HAMP_dom"/>
</dbReference>
<reference evidence="15" key="1">
    <citation type="submission" date="2017-09" db="EMBL/GenBank/DDBJ databases">
        <title>FDA dAtabase for Regulatory Grade micrObial Sequences (FDA-ARGOS): Supporting development and validation of Infectious Disease Dx tests.</title>
        <authorList>
            <person name="Goldberg B."/>
            <person name="Campos J."/>
            <person name="Tallon L."/>
            <person name="Sadzewicz L."/>
            <person name="Ott S."/>
            <person name="Zhao X."/>
            <person name="Nagaraj S."/>
            <person name="Vavikolanu K."/>
            <person name="Aluvathingal J."/>
            <person name="Nadendla S."/>
            <person name="Geyer C."/>
            <person name="Sichtig H."/>
        </authorList>
    </citation>
    <scope>NUCLEOTIDE SEQUENCE [LARGE SCALE GENOMIC DNA]</scope>
    <source>
        <strain evidence="15">FDAARGOS_370</strain>
    </source>
</reference>
<name>A0A2A7U659_EDWTA</name>
<dbReference type="GeneID" id="93122843"/>
<evidence type="ECO:0000256" key="3">
    <source>
        <dbReference type="ARBA" id="ARBA00012438"/>
    </source>
</evidence>
<keyword evidence="10 11" id="KW-0472">Membrane</keyword>
<evidence type="ECO:0000256" key="9">
    <source>
        <dbReference type="ARBA" id="ARBA00023012"/>
    </source>
</evidence>
<dbReference type="InterPro" id="IPR036890">
    <property type="entry name" value="HATPase_C_sf"/>
</dbReference>
<evidence type="ECO:0000256" key="11">
    <source>
        <dbReference type="SAM" id="Phobius"/>
    </source>
</evidence>
<dbReference type="Pfam" id="PF00512">
    <property type="entry name" value="HisKA"/>
    <property type="match status" value="1"/>
</dbReference>
<dbReference type="Gene3D" id="1.10.287.130">
    <property type="match status" value="1"/>
</dbReference>
<dbReference type="InterPro" id="IPR003594">
    <property type="entry name" value="HATPase_dom"/>
</dbReference>
<evidence type="ECO:0000256" key="7">
    <source>
        <dbReference type="ARBA" id="ARBA00022777"/>
    </source>
</evidence>
<dbReference type="InterPro" id="IPR005467">
    <property type="entry name" value="His_kinase_dom"/>
</dbReference>
<dbReference type="SMART" id="SM00388">
    <property type="entry name" value="HisKA"/>
    <property type="match status" value="1"/>
</dbReference>
<keyword evidence="4" id="KW-0597">Phosphoprotein</keyword>
<dbReference type="GO" id="GO:0000155">
    <property type="term" value="F:phosphorelay sensor kinase activity"/>
    <property type="evidence" value="ECO:0007669"/>
    <property type="project" value="InterPro"/>
</dbReference>
<dbReference type="InterPro" id="IPR003661">
    <property type="entry name" value="HisK_dim/P_dom"/>
</dbReference>
<evidence type="ECO:0000256" key="5">
    <source>
        <dbReference type="ARBA" id="ARBA00022679"/>
    </source>
</evidence>
<evidence type="ECO:0000256" key="8">
    <source>
        <dbReference type="ARBA" id="ARBA00022989"/>
    </source>
</evidence>
<dbReference type="Proteomes" id="UP000219788">
    <property type="component" value="Unassembled WGS sequence"/>
</dbReference>
<dbReference type="InterPro" id="IPR050428">
    <property type="entry name" value="TCS_sensor_his_kinase"/>
</dbReference>
<dbReference type="PROSITE" id="PS50885">
    <property type="entry name" value="HAMP"/>
    <property type="match status" value="1"/>
</dbReference>
<protein>
    <recommendedName>
        <fullName evidence="3">histidine kinase</fullName>
        <ecNumber evidence="3">2.7.13.3</ecNumber>
    </recommendedName>
</protein>
<comment type="subcellular location">
    <subcellularLocation>
        <location evidence="2">Membrane</location>
    </subcellularLocation>
</comment>
<dbReference type="EC" id="2.7.13.3" evidence="3"/>
<evidence type="ECO:0000256" key="2">
    <source>
        <dbReference type="ARBA" id="ARBA00004370"/>
    </source>
</evidence>
<dbReference type="Gene3D" id="6.10.340.10">
    <property type="match status" value="1"/>
</dbReference>
<dbReference type="Pfam" id="PF02518">
    <property type="entry name" value="HATPase_c"/>
    <property type="match status" value="1"/>
</dbReference>
<comment type="catalytic activity">
    <reaction evidence="1">
        <text>ATP + protein L-histidine = ADP + protein N-phospho-L-histidine.</text>
        <dbReference type="EC" id="2.7.13.3"/>
    </reaction>
</comment>
<dbReference type="EMBL" id="PDDV01000013">
    <property type="protein sequence ID" value="PEH73820.1"/>
    <property type="molecule type" value="Genomic_DNA"/>
</dbReference>
<evidence type="ECO:0000256" key="1">
    <source>
        <dbReference type="ARBA" id="ARBA00000085"/>
    </source>
</evidence>
<dbReference type="GO" id="GO:0005886">
    <property type="term" value="C:plasma membrane"/>
    <property type="evidence" value="ECO:0007669"/>
    <property type="project" value="TreeGrafter"/>
</dbReference>
<evidence type="ECO:0000313" key="15">
    <source>
        <dbReference type="Proteomes" id="UP000219788"/>
    </source>
</evidence>
<dbReference type="PROSITE" id="PS50109">
    <property type="entry name" value="HIS_KIN"/>
    <property type="match status" value="1"/>
</dbReference>
<gene>
    <name evidence="14" type="ORF">CRM76_18740</name>
</gene>